<name>A0A1H9XW31_9PSEU</name>
<dbReference type="EMBL" id="FOFT01000020">
    <property type="protein sequence ID" value="SES50392.1"/>
    <property type="molecule type" value="Genomic_DNA"/>
</dbReference>
<protein>
    <submittedName>
        <fullName evidence="1">Uncharacterized protein</fullName>
    </submittedName>
</protein>
<accession>A0A1H9XW31</accession>
<gene>
    <name evidence="1" type="ORF">SAMN05216195_12023</name>
</gene>
<keyword evidence="2" id="KW-1185">Reference proteome</keyword>
<evidence type="ECO:0000313" key="2">
    <source>
        <dbReference type="Proteomes" id="UP000199028"/>
    </source>
</evidence>
<dbReference type="Proteomes" id="UP000199028">
    <property type="component" value="Unassembled WGS sequence"/>
</dbReference>
<dbReference type="RefSeq" id="WP_143086990.1">
    <property type="nucleotide sequence ID" value="NZ_FOFT01000020.1"/>
</dbReference>
<reference evidence="2" key="1">
    <citation type="submission" date="2016-10" db="EMBL/GenBank/DDBJ databases">
        <authorList>
            <person name="Varghese N."/>
            <person name="Submissions S."/>
        </authorList>
    </citation>
    <scope>NUCLEOTIDE SEQUENCE [LARGE SCALE GENOMIC DNA]</scope>
    <source>
        <strain evidence="2">CGMCC 4.578</strain>
    </source>
</reference>
<evidence type="ECO:0000313" key="1">
    <source>
        <dbReference type="EMBL" id="SES50392.1"/>
    </source>
</evidence>
<dbReference type="AlphaFoldDB" id="A0A1H9XW31"/>
<sequence>MSLWWHDTSTVARSSASVWRPYRAGGRSPQLRLPDHLTTTGRTLVAAHRNDCLLPSFALREFDELTSTDLLARQDWQDAFAHSRLGGTALAAPILRRGQPAPVCERSHREAGAGVVRAQHPIRVVASAMSSIQTS</sequence>
<proteinExistence type="predicted"/>
<organism evidence="1 2">
    <name type="scientific">Lentzea flaviverrucosa</name>
    <dbReference type="NCBI Taxonomy" id="200379"/>
    <lineage>
        <taxon>Bacteria</taxon>
        <taxon>Bacillati</taxon>
        <taxon>Actinomycetota</taxon>
        <taxon>Actinomycetes</taxon>
        <taxon>Pseudonocardiales</taxon>
        <taxon>Pseudonocardiaceae</taxon>
        <taxon>Lentzea</taxon>
    </lineage>
</organism>